<keyword evidence="2" id="KW-1185">Reference proteome</keyword>
<proteinExistence type="predicted"/>
<evidence type="ECO:0000313" key="2">
    <source>
        <dbReference type="Proteomes" id="UP001168972"/>
    </source>
</evidence>
<reference evidence="1" key="1">
    <citation type="journal article" date="2023" name="bioRxiv">
        <title>Scaffold-level genome assemblies of two parasitoid biocontrol wasps reveal the parthenogenesis mechanism and an associated novel virus.</title>
        <authorList>
            <person name="Inwood S."/>
            <person name="Skelly J."/>
            <person name="Guhlin J."/>
            <person name="Harrop T."/>
            <person name="Goldson S."/>
            <person name="Dearden P."/>
        </authorList>
    </citation>
    <scope>NUCLEOTIDE SEQUENCE</scope>
    <source>
        <strain evidence="1">Lincoln</strain>
        <tissue evidence="1">Whole body</tissue>
    </source>
</reference>
<sequence>MGVDAVAFYGEMKEFCFIVVANCYGGLLPKAVVYSQFPYLNTVYHGEGATSYQNVHFQNHGSVPIPKNLQVDDGHLYNYHAHEELITPGLHTSPHSHELFNHVIVASEAPYINVHDHIEIPPHYEPLNHYEFYDHDVEHEFH</sequence>
<accession>A0AA39F550</accession>
<protein>
    <submittedName>
        <fullName evidence="1">Uncharacterized protein</fullName>
    </submittedName>
</protein>
<organism evidence="1 2">
    <name type="scientific">Microctonus hyperodae</name>
    <name type="common">Parasitoid wasp</name>
    <dbReference type="NCBI Taxonomy" id="165561"/>
    <lineage>
        <taxon>Eukaryota</taxon>
        <taxon>Metazoa</taxon>
        <taxon>Ecdysozoa</taxon>
        <taxon>Arthropoda</taxon>
        <taxon>Hexapoda</taxon>
        <taxon>Insecta</taxon>
        <taxon>Pterygota</taxon>
        <taxon>Neoptera</taxon>
        <taxon>Endopterygota</taxon>
        <taxon>Hymenoptera</taxon>
        <taxon>Apocrita</taxon>
        <taxon>Ichneumonoidea</taxon>
        <taxon>Braconidae</taxon>
        <taxon>Euphorinae</taxon>
        <taxon>Microctonus</taxon>
    </lineage>
</organism>
<dbReference type="Proteomes" id="UP001168972">
    <property type="component" value="Unassembled WGS sequence"/>
</dbReference>
<gene>
    <name evidence="1" type="ORF">PV327_006839</name>
</gene>
<dbReference type="EMBL" id="JAQQBR010001833">
    <property type="protein sequence ID" value="KAK0163131.1"/>
    <property type="molecule type" value="Genomic_DNA"/>
</dbReference>
<evidence type="ECO:0000313" key="1">
    <source>
        <dbReference type="EMBL" id="KAK0163131.1"/>
    </source>
</evidence>
<name>A0AA39F550_MICHY</name>
<dbReference type="AlphaFoldDB" id="A0AA39F550"/>
<comment type="caution">
    <text evidence="1">The sequence shown here is derived from an EMBL/GenBank/DDBJ whole genome shotgun (WGS) entry which is preliminary data.</text>
</comment>
<reference evidence="1" key="2">
    <citation type="submission" date="2023-03" db="EMBL/GenBank/DDBJ databases">
        <authorList>
            <person name="Inwood S.N."/>
            <person name="Skelly J.G."/>
            <person name="Guhlin J."/>
            <person name="Harrop T.W.R."/>
            <person name="Goldson S.G."/>
            <person name="Dearden P.K."/>
        </authorList>
    </citation>
    <scope>NUCLEOTIDE SEQUENCE</scope>
    <source>
        <strain evidence="1">Lincoln</strain>
        <tissue evidence="1">Whole body</tissue>
    </source>
</reference>